<name>A0A1E8AY39_BACMY</name>
<dbReference type="Pfam" id="PF04545">
    <property type="entry name" value="Sigma70_r4"/>
    <property type="match status" value="1"/>
</dbReference>
<dbReference type="EMBL" id="LXLT01000117">
    <property type="protein sequence ID" value="OFD69944.1"/>
    <property type="molecule type" value="Genomic_DNA"/>
</dbReference>
<comment type="caution">
    <text evidence="2">The sequence shown here is derived from an EMBL/GenBank/DDBJ whole genome shotgun (WGS) entry which is preliminary data.</text>
</comment>
<dbReference type="RefSeq" id="WP_070145976.1">
    <property type="nucleotide sequence ID" value="NZ_LXLT01000117.1"/>
</dbReference>
<gene>
    <name evidence="2" type="ORF">BWGOE8_58650</name>
</gene>
<evidence type="ECO:0000313" key="2">
    <source>
        <dbReference type="EMBL" id="OFD69944.1"/>
    </source>
</evidence>
<dbReference type="AlphaFoldDB" id="A0A1E8AY39"/>
<dbReference type="Proteomes" id="UP000175706">
    <property type="component" value="Unassembled WGS sequence"/>
</dbReference>
<dbReference type="InterPro" id="IPR007630">
    <property type="entry name" value="RNA_pol_sigma70_r4"/>
</dbReference>
<reference evidence="2 3" key="1">
    <citation type="submission" date="2016-05" db="EMBL/GenBank/DDBJ databases">
        <title>Bacillus thuringiensis and Bacillus weihenstephanensis as novel biocontrol agents of wilt causing Verticillium species.</title>
        <authorList>
            <person name="Hollensteiner J."/>
            <person name="Wemheuer F."/>
            <person name="Harting R."/>
            <person name="Kolarzyk A."/>
            <person name="Diaz-Valerio S."/>
            <person name="Poehlein A."/>
            <person name="Brzuszkiewicz E."/>
            <person name="Nesemann K."/>
            <person name="Braus-Stromeyer S."/>
            <person name="Braus G."/>
            <person name="Daniel R."/>
            <person name="Liesegang H."/>
        </authorList>
    </citation>
    <scope>NUCLEOTIDE SEQUENCE [LARGE SCALE GENOMIC DNA]</scope>
    <source>
        <strain evidence="2 3">GOE8</strain>
    </source>
</reference>
<accession>A0A1E8AY39</accession>
<dbReference type="InterPro" id="IPR013324">
    <property type="entry name" value="RNA_pol_sigma_r3/r4-like"/>
</dbReference>
<dbReference type="GO" id="GO:0003700">
    <property type="term" value="F:DNA-binding transcription factor activity"/>
    <property type="evidence" value="ECO:0007669"/>
    <property type="project" value="InterPro"/>
</dbReference>
<sequence>MKHEVTLKKDDKEIKAEVKFLKEKMNQINEISLIKEFLQVEENNMLFKKLIDNPSEENVSQLNNSFRALYIERRILKYLSGFIKRYAIDYDKRFKLRSSRYPLVLDKFVSKDKETVNTTVVEFVRSQDKTPLEMLLQKEDSNSLLAQIRDEKLEMALTQLSYKELEVLSLYYLEEKTLTEIAEHYGQTIQAINYYHKGSLKKIRKYLS</sequence>
<dbReference type="SUPFAM" id="SSF88659">
    <property type="entry name" value="Sigma3 and sigma4 domains of RNA polymerase sigma factors"/>
    <property type="match status" value="1"/>
</dbReference>
<evidence type="ECO:0000313" key="3">
    <source>
        <dbReference type="Proteomes" id="UP000175706"/>
    </source>
</evidence>
<feature type="domain" description="RNA polymerase sigma-70 region 4" evidence="1">
    <location>
        <begin position="156"/>
        <end position="205"/>
    </location>
</feature>
<dbReference type="Gene3D" id="1.20.140.160">
    <property type="match status" value="1"/>
</dbReference>
<organism evidence="2 3">
    <name type="scientific">Bacillus mycoides</name>
    <dbReference type="NCBI Taxonomy" id="1405"/>
    <lineage>
        <taxon>Bacteria</taxon>
        <taxon>Bacillati</taxon>
        <taxon>Bacillota</taxon>
        <taxon>Bacilli</taxon>
        <taxon>Bacillales</taxon>
        <taxon>Bacillaceae</taxon>
        <taxon>Bacillus</taxon>
        <taxon>Bacillus cereus group</taxon>
    </lineage>
</organism>
<dbReference type="GO" id="GO:0006352">
    <property type="term" value="P:DNA-templated transcription initiation"/>
    <property type="evidence" value="ECO:0007669"/>
    <property type="project" value="InterPro"/>
</dbReference>
<proteinExistence type="predicted"/>
<evidence type="ECO:0000259" key="1">
    <source>
        <dbReference type="Pfam" id="PF04545"/>
    </source>
</evidence>
<protein>
    <recommendedName>
        <fullName evidence="1">RNA polymerase sigma-70 region 4 domain-containing protein</fullName>
    </recommendedName>
</protein>